<sequence>MVQTESVGVKSLKRLHSNRFSNMMGFKSELEKALSEKYSTKLVRGSDIAQFLAQKNEQASECVVDFCVDGSIHAHRAVHMHLESNQQIQALSVLLAEQSEKTTSLECQIQILQRLLRGCIAFFSTPSLFIKNAIRRRPGQAHICM</sequence>
<dbReference type="AlphaFoldDB" id="A0A8H3C8P8"/>
<dbReference type="Proteomes" id="UP000663850">
    <property type="component" value="Unassembled WGS sequence"/>
</dbReference>
<evidence type="ECO:0000313" key="1">
    <source>
        <dbReference type="EMBL" id="CAE6474585.1"/>
    </source>
</evidence>
<accession>A0A8H3C8P8</accession>
<proteinExistence type="predicted"/>
<gene>
    <name evidence="1" type="ORF">RDB_LOCUS67046</name>
</gene>
<protein>
    <submittedName>
        <fullName evidence="1">Uncharacterized protein</fullName>
    </submittedName>
</protein>
<comment type="caution">
    <text evidence="1">The sequence shown here is derived from an EMBL/GenBank/DDBJ whole genome shotgun (WGS) entry which is preliminary data.</text>
</comment>
<dbReference type="EMBL" id="CAJMWZ010003453">
    <property type="protein sequence ID" value="CAE6474585.1"/>
    <property type="molecule type" value="Genomic_DNA"/>
</dbReference>
<evidence type="ECO:0000313" key="2">
    <source>
        <dbReference type="Proteomes" id="UP000663850"/>
    </source>
</evidence>
<name>A0A8H3C8P8_9AGAM</name>
<organism evidence="1 2">
    <name type="scientific">Rhizoctonia solani</name>
    <dbReference type="NCBI Taxonomy" id="456999"/>
    <lineage>
        <taxon>Eukaryota</taxon>
        <taxon>Fungi</taxon>
        <taxon>Dikarya</taxon>
        <taxon>Basidiomycota</taxon>
        <taxon>Agaricomycotina</taxon>
        <taxon>Agaricomycetes</taxon>
        <taxon>Cantharellales</taxon>
        <taxon>Ceratobasidiaceae</taxon>
        <taxon>Rhizoctonia</taxon>
    </lineage>
</organism>
<reference evidence="1" key="1">
    <citation type="submission" date="2021-01" db="EMBL/GenBank/DDBJ databases">
        <authorList>
            <person name="Kaushik A."/>
        </authorList>
    </citation>
    <scope>NUCLEOTIDE SEQUENCE</scope>
    <source>
        <strain evidence="1">Type strain: AG8-Rh-89/</strain>
    </source>
</reference>